<dbReference type="EMBL" id="JBHUPG010000009">
    <property type="protein sequence ID" value="MFD2911437.1"/>
    <property type="molecule type" value="Genomic_DNA"/>
</dbReference>
<evidence type="ECO:0000313" key="2">
    <source>
        <dbReference type="Proteomes" id="UP001597561"/>
    </source>
</evidence>
<sequence length="194" mass="21800">MAKKTWINISGTWTEVKNVWQNVGGVWKEKVLPKGNISGVWKEFMQYLVQIYKEGTEFTPLVEGINVSTNKEVERNAGYIRLYCVNSDASGTGINGGGQLALVTDQPLDLTNFSTVIIDWGTTLTAGKSHLIVSSVKNGDFNTFEAKRTRDGSFNRVVESLDVSGLTGEFYIRFHIQSTYRTGYMSYLYELRVE</sequence>
<comment type="caution">
    <text evidence="1">The sequence shown here is derived from an EMBL/GenBank/DDBJ whole genome shotgun (WGS) entry which is preliminary data.</text>
</comment>
<evidence type="ECO:0000313" key="1">
    <source>
        <dbReference type="EMBL" id="MFD2911437.1"/>
    </source>
</evidence>
<gene>
    <name evidence="1" type="ORF">ACFS5P_06080</name>
</gene>
<accession>A0ABW5ZF65</accession>
<dbReference type="Proteomes" id="UP001597561">
    <property type="component" value="Unassembled WGS sequence"/>
</dbReference>
<keyword evidence="2" id="KW-1185">Reference proteome</keyword>
<reference evidence="2" key="1">
    <citation type="journal article" date="2019" name="Int. J. Syst. Evol. Microbiol.">
        <title>The Global Catalogue of Microorganisms (GCM) 10K type strain sequencing project: providing services to taxonomists for standard genome sequencing and annotation.</title>
        <authorList>
            <consortium name="The Broad Institute Genomics Platform"/>
            <consortium name="The Broad Institute Genome Sequencing Center for Infectious Disease"/>
            <person name="Wu L."/>
            <person name="Ma J."/>
        </authorList>
    </citation>
    <scope>NUCLEOTIDE SEQUENCE [LARGE SCALE GENOMIC DNA]</scope>
    <source>
        <strain evidence="2">KCTC 13528</strain>
    </source>
</reference>
<proteinExistence type="predicted"/>
<dbReference type="RefSeq" id="WP_204730050.1">
    <property type="nucleotide sequence ID" value="NZ_JAFBDK010000013.1"/>
</dbReference>
<name>A0ABW5ZF65_9BACL</name>
<protein>
    <submittedName>
        <fullName evidence="1">Uncharacterized protein</fullName>
    </submittedName>
</protein>
<organism evidence="1 2">
    <name type="scientific">Jeotgalibacillus terrae</name>
    <dbReference type="NCBI Taxonomy" id="587735"/>
    <lineage>
        <taxon>Bacteria</taxon>
        <taxon>Bacillati</taxon>
        <taxon>Bacillota</taxon>
        <taxon>Bacilli</taxon>
        <taxon>Bacillales</taxon>
        <taxon>Caryophanaceae</taxon>
        <taxon>Jeotgalibacillus</taxon>
    </lineage>
</organism>